<proteinExistence type="inferred from homology"/>
<feature type="compositionally biased region" description="Basic and acidic residues" evidence="6">
    <location>
        <begin position="145"/>
        <end position="174"/>
    </location>
</feature>
<evidence type="ECO:0000313" key="9">
    <source>
        <dbReference type="Proteomes" id="UP000278222"/>
    </source>
</evidence>
<protein>
    <recommendedName>
        <fullName evidence="5">Urease accessory protein UreE</fullName>
    </recommendedName>
</protein>
<organism evidence="8 9">
    <name type="scientific">Stella humosa</name>
    <dbReference type="NCBI Taxonomy" id="94"/>
    <lineage>
        <taxon>Bacteria</taxon>
        <taxon>Pseudomonadati</taxon>
        <taxon>Pseudomonadota</taxon>
        <taxon>Alphaproteobacteria</taxon>
        <taxon>Rhodospirillales</taxon>
        <taxon>Stellaceae</taxon>
        <taxon>Stella</taxon>
    </lineage>
</organism>
<dbReference type="GO" id="GO:0051082">
    <property type="term" value="F:unfolded protein binding"/>
    <property type="evidence" value="ECO:0007669"/>
    <property type="project" value="UniProtKB-UniRule"/>
</dbReference>
<comment type="function">
    <text evidence="5">Involved in urease metallocenter assembly. Binds nickel. Probably functions as a nickel donor during metallocenter assembly.</text>
</comment>
<evidence type="ECO:0000256" key="4">
    <source>
        <dbReference type="ARBA" id="ARBA00023186"/>
    </source>
</evidence>
<keyword evidence="2 5" id="KW-0963">Cytoplasm</keyword>
<comment type="caution">
    <text evidence="8">The sequence shown here is derived from an EMBL/GenBank/DDBJ whole genome shotgun (WGS) entry which is preliminary data.</text>
</comment>
<reference evidence="8 9" key="1">
    <citation type="submission" date="2018-11" db="EMBL/GenBank/DDBJ databases">
        <title>Genomic Encyclopedia of Type Strains, Phase IV (KMG-IV): sequencing the most valuable type-strain genomes for metagenomic binning, comparative biology and taxonomic classification.</title>
        <authorList>
            <person name="Goeker M."/>
        </authorList>
    </citation>
    <scope>NUCLEOTIDE SEQUENCE [LARGE SCALE GENOMIC DNA]</scope>
    <source>
        <strain evidence="8 9">DSM 5900</strain>
    </source>
</reference>
<dbReference type="Proteomes" id="UP000278222">
    <property type="component" value="Unassembled WGS sequence"/>
</dbReference>
<gene>
    <name evidence="5" type="primary">ureE</name>
    <name evidence="8" type="ORF">EDC65_3112</name>
</gene>
<feature type="region of interest" description="Disordered" evidence="6">
    <location>
        <begin position="137"/>
        <end position="174"/>
    </location>
</feature>
<dbReference type="InterPro" id="IPR012406">
    <property type="entry name" value="UreE"/>
</dbReference>
<evidence type="ECO:0000259" key="7">
    <source>
        <dbReference type="SMART" id="SM00988"/>
    </source>
</evidence>
<comment type="subcellular location">
    <subcellularLocation>
        <location evidence="1 5">Cytoplasm</location>
    </subcellularLocation>
</comment>
<evidence type="ECO:0000256" key="6">
    <source>
        <dbReference type="SAM" id="MobiDB-lite"/>
    </source>
</evidence>
<dbReference type="GO" id="GO:0016151">
    <property type="term" value="F:nickel cation binding"/>
    <property type="evidence" value="ECO:0007669"/>
    <property type="project" value="UniProtKB-UniRule"/>
</dbReference>
<dbReference type="Gene3D" id="2.60.260.20">
    <property type="entry name" value="Urease metallochaperone UreE, N-terminal domain"/>
    <property type="match status" value="1"/>
</dbReference>
<name>A0A3N1LI89_9PROT</name>
<keyword evidence="4 5" id="KW-0143">Chaperone</keyword>
<evidence type="ECO:0000313" key="8">
    <source>
        <dbReference type="EMBL" id="ROP91247.1"/>
    </source>
</evidence>
<dbReference type="HAMAP" id="MF_00822">
    <property type="entry name" value="UreE"/>
    <property type="match status" value="1"/>
</dbReference>
<dbReference type="Pfam" id="PF05194">
    <property type="entry name" value="UreE_C"/>
    <property type="match status" value="1"/>
</dbReference>
<feature type="domain" description="UreE urease accessory N-terminal" evidence="7">
    <location>
        <begin position="3"/>
        <end position="68"/>
    </location>
</feature>
<dbReference type="RefSeq" id="WP_123690976.1">
    <property type="nucleotide sequence ID" value="NZ_AP019700.1"/>
</dbReference>
<dbReference type="GO" id="GO:0005737">
    <property type="term" value="C:cytoplasm"/>
    <property type="evidence" value="ECO:0007669"/>
    <property type="project" value="UniProtKB-SubCell"/>
</dbReference>
<sequence>MLRATKVHPRGGWDEAKVVDRVVLEFEDRFRRRVRLRAESGLLFLLDLPTATVLGDGDGLALDGGGFVRVEAKPERLVSVGAATPGGLARLAWHIGNRHLPADIGHDRILIRDDHVIVDMLRGLGAIVEAVEAPFNPEGGAYGQHNHDPGHPHGHDHGDGHDHDHPHVHAESDR</sequence>
<dbReference type="InterPro" id="IPR036118">
    <property type="entry name" value="UreE_N_sf"/>
</dbReference>
<dbReference type="GO" id="GO:0006457">
    <property type="term" value="P:protein folding"/>
    <property type="evidence" value="ECO:0007669"/>
    <property type="project" value="InterPro"/>
</dbReference>
<dbReference type="SUPFAM" id="SSF69287">
    <property type="entry name" value="Urease metallochaperone UreE, N-terminal domain"/>
    <property type="match status" value="1"/>
</dbReference>
<dbReference type="EMBL" id="RJKX01000014">
    <property type="protein sequence ID" value="ROP91247.1"/>
    <property type="molecule type" value="Genomic_DNA"/>
</dbReference>
<dbReference type="GO" id="GO:0019627">
    <property type="term" value="P:urea metabolic process"/>
    <property type="evidence" value="ECO:0007669"/>
    <property type="project" value="InterPro"/>
</dbReference>
<evidence type="ECO:0000256" key="1">
    <source>
        <dbReference type="ARBA" id="ARBA00004496"/>
    </source>
</evidence>
<dbReference type="Gene3D" id="3.30.70.790">
    <property type="entry name" value="UreE, C-terminal domain"/>
    <property type="match status" value="1"/>
</dbReference>
<dbReference type="InterPro" id="IPR007864">
    <property type="entry name" value="UreE_C_dom"/>
</dbReference>
<accession>A0A3N1LI89</accession>
<dbReference type="OrthoDB" id="9802215at2"/>
<dbReference type="GO" id="GO:0065003">
    <property type="term" value="P:protein-containing complex assembly"/>
    <property type="evidence" value="ECO:0007669"/>
    <property type="project" value="InterPro"/>
</dbReference>
<dbReference type="Pfam" id="PF02814">
    <property type="entry name" value="UreE_N"/>
    <property type="match status" value="1"/>
</dbReference>
<dbReference type="AlphaFoldDB" id="A0A3N1LI89"/>
<comment type="similarity">
    <text evidence="5">Belongs to the UreE family.</text>
</comment>
<dbReference type="SUPFAM" id="SSF69737">
    <property type="entry name" value="Urease metallochaperone UreE, C-terminal domain"/>
    <property type="match status" value="1"/>
</dbReference>
<dbReference type="SMART" id="SM00988">
    <property type="entry name" value="UreE_N"/>
    <property type="match status" value="1"/>
</dbReference>
<dbReference type="PIRSF" id="PIRSF036402">
    <property type="entry name" value="Ureas_acces_UreE"/>
    <property type="match status" value="1"/>
</dbReference>
<keyword evidence="9" id="KW-1185">Reference proteome</keyword>
<keyword evidence="3 5" id="KW-0533">Nickel</keyword>
<evidence type="ECO:0000256" key="5">
    <source>
        <dbReference type="HAMAP-Rule" id="MF_00822"/>
    </source>
</evidence>
<dbReference type="InterPro" id="IPR004029">
    <property type="entry name" value="UreE_N"/>
</dbReference>
<evidence type="ECO:0000256" key="2">
    <source>
        <dbReference type="ARBA" id="ARBA00022490"/>
    </source>
</evidence>
<evidence type="ECO:0000256" key="3">
    <source>
        <dbReference type="ARBA" id="ARBA00022596"/>
    </source>
</evidence>